<comment type="caution">
    <text evidence="3">The sequence shown here is derived from an EMBL/GenBank/DDBJ whole genome shotgun (WGS) entry which is preliminary data.</text>
</comment>
<dbReference type="InterPro" id="IPR011659">
    <property type="entry name" value="WD40"/>
</dbReference>
<dbReference type="Gene3D" id="2.120.10.30">
    <property type="entry name" value="TolB, C-terminal domain"/>
    <property type="match status" value="2"/>
</dbReference>
<comment type="similarity">
    <text evidence="1">Belongs to the TolB family.</text>
</comment>
<accession>A0A7W9MZF3</accession>
<dbReference type="SUPFAM" id="SSF69304">
    <property type="entry name" value="Tricorn protease N-terminal domain"/>
    <property type="match status" value="1"/>
</dbReference>
<sequence>MKAKKTLLTTILALALLGGSGTVADAVPPPGGRLLYLEFPTTTVDPGLLKSARPNGQGVQDFGKTLTWYAGPDYSPDGTKIVYADGWSVKTADADGTDEQWFVDGPSVPAFPRWSPDGQWIAYEAGGIFARRTDGSVTTQPTSGFEDIAMAWAPGGQRIATVTNTDQVRIFQLGTTEPVKSFPLAAPRQVDWSPDGKTLAVQASGDLFLITVRTGAIKRVTNTPDLYESSPVWSPDGRWIAYGSGTTGSDEFGNPHTVAPVVHLMTRTGTNQHATSIAGVPTSWRR</sequence>
<dbReference type="RefSeq" id="WP_184804693.1">
    <property type="nucleotide sequence ID" value="NZ_JACHMY010000001.1"/>
</dbReference>
<keyword evidence="2" id="KW-0732">Signal</keyword>
<evidence type="ECO:0000313" key="4">
    <source>
        <dbReference type="Proteomes" id="UP000549971"/>
    </source>
</evidence>
<feature type="chain" id="PRO_5031094562" evidence="2">
    <location>
        <begin position="27"/>
        <end position="286"/>
    </location>
</feature>
<evidence type="ECO:0000313" key="3">
    <source>
        <dbReference type="EMBL" id="MBB5841410.1"/>
    </source>
</evidence>
<keyword evidence="4" id="KW-1185">Reference proteome</keyword>
<protein>
    <submittedName>
        <fullName evidence="3">TolB protein</fullName>
    </submittedName>
</protein>
<evidence type="ECO:0000256" key="1">
    <source>
        <dbReference type="ARBA" id="ARBA00009820"/>
    </source>
</evidence>
<name>A0A7W9MZF3_9ACTN</name>
<proteinExistence type="inferred from homology"/>
<dbReference type="Proteomes" id="UP000549971">
    <property type="component" value="Unassembled WGS sequence"/>
</dbReference>
<dbReference type="PANTHER" id="PTHR36842">
    <property type="entry name" value="PROTEIN TOLB HOMOLOG"/>
    <property type="match status" value="1"/>
</dbReference>
<evidence type="ECO:0000256" key="2">
    <source>
        <dbReference type="SAM" id="SignalP"/>
    </source>
</evidence>
<dbReference type="AlphaFoldDB" id="A0A7W9MZF3"/>
<feature type="signal peptide" evidence="2">
    <location>
        <begin position="1"/>
        <end position="26"/>
    </location>
</feature>
<dbReference type="EMBL" id="JACHMY010000001">
    <property type="protein sequence ID" value="MBB5841410.1"/>
    <property type="molecule type" value="Genomic_DNA"/>
</dbReference>
<dbReference type="PANTHER" id="PTHR36842:SF1">
    <property type="entry name" value="PROTEIN TOLB"/>
    <property type="match status" value="1"/>
</dbReference>
<gene>
    <name evidence="3" type="ORF">HDA39_008144</name>
</gene>
<reference evidence="3 4" key="1">
    <citation type="submission" date="2020-08" db="EMBL/GenBank/DDBJ databases">
        <title>Sequencing the genomes of 1000 actinobacteria strains.</title>
        <authorList>
            <person name="Klenk H.-P."/>
        </authorList>
    </citation>
    <scope>NUCLEOTIDE SEQUENCE [LARGE SCALE GENOMIC DNA]</scope>
    <source>
        <strain evidence="3 4">DSM 28967</strain>
    </source>
</reference>
<organism evidence="3 4">
    <name type="scientific">Kribbella italica</name>
    <dbReference type="NCBI Taxonomy" id="1540520"/>
    <lineage>
        <taxon>Bacteria</taxon>
        <taxon>Bacillati</taxon>
        <taxon>Actinomycetota</taxon>
        <taxon>Actinomycetes</taxon>
        <taxon>Propionibacteriales</taxon>
        <taxon>Kribbellaceae</taxon>
        <taxon>Kribbella</taxon>
    </lineage>
</organism>
<dbReference type="Pfam" id="PF07676">
    <property type="entry name" value="PD40"/>
    <property type="match status" value="2"/>
</dbReference>
<dbReference type="InterPro" id="IPR011042">
    <property type="entry name" value="6-blade_b-propeller_TolB-like"/>
</dbReference>